<feature type="domain" description="PpiC" evidence="2">
    <location>
        <begin position="178"/>
        <end position="278"/>
    </location>
</feature>
<dbReference type="SUPFAM" id="SSF54534">
    <property type="entry name" value="FKBP-like"/>
    <property type="match status" value="2"/>
</dbReference>
<dbReference type="Pfam" id="PF13624">
    <property type="entry name" value="SurA_N_3"/>
    <property type="match status" value="1"/>
</dbReference>
<dbReference type="Gene3D" id="3.10.50.40">
    <property type="match status" value="2"/>
</dbReference>
<sequence>MSISRSRLIIIGLFSFFYLVSTTEARGIAERIVAVVGDEIILQSELDAGVNFLKAFSPNLPDTLLRREALKRMIQGKLILLEAEKETIQVSRSEVEEELRRYWENLLSRFPSEEDFQKTLTQEGVTERELKSRYGEEIRKKLLAQKLLQKKGLLQVSVSPLEVRKFYEENRDSIARKPPKVSLAHIFRLVTPGKEVEEKGQKKILEIYDIILRGGDFEEVARSFSEDERTKSSGGYLGWVKRGMLGEEIEEKIFPLKEGEISQPFRSPLGYEIYRCEKKREDAILVRHILIKVTPSREDTLREMNLLRQIRKKALSGENFESLAQKYSQDFETAKNGGYLGEFYIQQLPPQFQKILEKLEGGEISEPFFWLSETEAGTVGGFHILKVLDKEEEKFLPFEEMEEQIRNYLLEKKINEKSEEYLKRVEERTYIKTD</sequence>
<dbReference type="InterPro" id="IPR050245">
    <property type="entry name" value="PrsA_foldase"/>
</dbReference>
<dbReference type="InterPro" id="IPR000297">
    <property type="entry name" value="PPIase_PpiC"/>
</dbReference>
<dbReference type="Gene3D" id="1.10.4030.10">
    <property type="entry name" value="Porin chaperone SurA, peptide-binding domain"/>
    <property type="match status" value="1"/>
</dbReference>
<dbReference type="PANTHER" id="PTHR47245:SF2">
    <property type="entry name" value="PEPTIDYL-PROLYL CIS-TRANS ISOMERASE HP_0175-RELATED"/>
    <property type="match status" value="1"/>
</dbReference>
<gene>
    <name evidence="3" type="ORF">ENX07_05260</name>
</gene>
<comment type="caution">
    <text evidence="3">The sequence shown here is derived from an EMBL/GenBank/DDBJ whole genome shotgun (WGS) entry which is preliminary data.</text>
</comment>
<protein>
    <recommendedName>
        <fullName evidence="2">PpiC domain-containing protein</fullName>
    </recommendedName>
</protein>
<dbReference type="AlphaFoldDB" id="A0A7C3UWY2"/>
<name>A0A7C3UWY2_UNCW3</name>
<dbReference type="GO" id="GO:0003755">
    <property type="term" value="F:peptidyl-prolyl cis-trans isomerase activity"/>
    <property type="evidence" value="ECO:0007669"/>
    <property type="project" value="UniProtKB-KW"/>
</dbReference>
<evidence type="ECO:0000313" key="3">
    <source>
        <dbReference type="EMBL" id="HGE99462.1"/>
    </source>
</evidence>
<dbReference type="PROSITE" id="PS50198">
    <property type="entry name" value="PPIC_PPIASE_2"/>
    <property type="match status" value="2"/>
</dbReference>
<dbReference type="InterPro" id="IPR027304">
    <property type="entry name" value="Trigger_fact/SurA_dom_sf"/>
</dbReference>
<reference evidence="3" key="1">
    <citation type="journal article" date="2020" name="mSystems">
        <title>Genome- and Community-Level Interaction Insights into Carbon Utilization and Element Cycling Functions of Hydrothermarchaeota in Hydrothermal Sediment.</title>
        <authorList>
            <person name="Zhou Z."/>
            <person name="Liu Y."/>
            <person name="Xu W."/>
            <person name="Pan J."/>
            <person name="Luo Z.H."/>
            <person name="Li M."/>
        </authorList>
    </citation>
    <scope>NUCLEOTIDE SEQUENCE [LARGE SCALE GENOMIC DNA]</scope>
    <source>
        <strain evidence="3">SpSt-906</strain>
    </source>
</reference>
<accession>A0A7C3UWY2</accession>
<dbReference type="InterPro" id="IPR023058">
    <property type="entry name" value="PPIase_PpiC_CS"/>
</dbReference>
<dbReference type="InterPro" id="IPR046357">
    <property type="entry name" value="PPIase_dom_sf"/>
</dbReference>
<dbReference type="EMBL" id="DTMQ01000036">
    <property type="protein sequence ID" value="HGE99462.1"/>
    <property type="molecule type" value="Genomic_DNA"/>
</dbReference>
<dbReference type="PROSITE" id="PS01096">
    <property type="entry name" value="PPIC_PPIASE_1"/>
    <property type="match status" value="2"/>
</dbReference>
<evidence type="ECO:0000259" key="2">
    <source>
        <dbReference type="PROSITE" id="PS50198"/>
    </source>
</evidence>
<dbReference type="SUPFAM" id="SSF109998">
    <property type="entry name" value="Triger factor/SurA peptide-binding domain-like"/>
    <property type="match status" value="1"/>
</dbReference>
<keyword evidence="1" id="KW-0413">Isomerase</keyword>
<proteinExistence type="predicted"/>
<feature type="domain" description="PpiC" evidence="2">
    <location>
        <begin position="281"/>
        <end position="389"/>
    </location>
</feature>
<keyword evidence="1" id="KW-0697">Rotamase</keyword>
<evidence type="ECO:0000256" key="1">
    <source>
        <dbReference type="PROSITE-ProRule" id="PRU00278"/>
    </source>
</evidence>
<dbReference type="PANTHER" id="PTHR47245">
    <property type="entry name" value="PEPTIDYLPROLYL ISOMERASE"/>
    <property type="match status" value="1"/>
</dbReference>
<dbReference type="Pfam" id="PF00639">
    <property type="entry name" value="Rotamase"/>
    <property type="match status" value="2"/>
</dbReference>
<organism evidence="3">
    <name type="scientific">candidate division WOR-3 bacterium</name>
    <dbReference type="NCBI Taxonomy" id="2052148"/>
    <lineage>
        <taxon>Bacteria</taxon>
        <taxon>Bacteria division WOR-3</taxon>
    </lineage>
</organism>